<keyword evidence="2" id="KW-1185">Reference proteome</keyword>
<dbReference type="RefSeq" id="WP_344715589.1">
    <property type="nucleotide sequence ID" value="NZ_BAAAWH010000001.1"/>
</dbReference>
<proteinExistence type="predicted"/>
<reference evidence="1 2" key="1">
    <citation type="submission" date="2024-09" db="EMBL/GenBank/DDBJ databases">
        <authorList>
            <person name="Sun Q."/>
            <person name="Mori K."/>
        </authorList>
    </citation>
    <scope>NUCLEOTIDE SEQUENCE [LARGE SCALE GENOMIC DNA]</scope>
    <source>
        <strain evidence="1 2">JCM 1342</strain>
    </source>
</reference>
<accession>A0ABV5T3H7</accession>
<evidence type="ECO:0000313" key="1">
    <source>
        <dbReference type="EMBL" id="MFB9647173.1"/>
    </source>
</evidence>
<organism evidence="1 2">
    <name type="scientific">Microbacterium terregens</name>
    <dbReference type="NCBI Taxonomy" id="69363"/>
    <lineage>
        <taxon>Bacteria</taxon>
        <taxon>Bacillati</taxon>
        <taxon>Actinomycetota</taxon>
        <taxon>Actinomycetes</taxon>
        <taxon>Micrococcales</taxon>
        <taxon>Microbacteriaceae</taxon>
        <taxon>Microbacterium</taxon>
    </lineage>
</organism>
<dbReference type="Proteomes" id="UP001589611">
    <property type="component" value="Unassembled WGS sequence"/>
</dbReference>
<sequence length="299" mass="33335">MYDPSDPRATLQKTASQVPAASEFSEADYVRFYAEPPQISDDNRRTWYARGQNFVIEYTELAGELTLERTGQADEYVLYLPGEGITAVVSTPSERAEANGRSLVIVPPGDSTVTVRGEGRVIRMLSHRAEDLTAMAANAQAYATAHLNLAPLVPWPAPVDGYRVRVYDLSGPAPAKPGFRVFRCTTFMVNIFEPSAGPRDANRLSPHSHDDFEQCSFVMQGEFIHHLRWPWTTRRSAWRDDQHEPCAAPSVTVIPAQVIHTSQSVASETNQMLDIFSPPRLDFSLKEGWVVNADEYPLP</sequence>
<dbReference type="SUPFAM" id="SSF51182">
    <property type="entry name" value="RmlC-like cupins"/>
    <property type="match status" value="1"/>
</dbReference>
<gene>
    <name evidence="1" type="ORF">ACFFPJ_15355</name>
</gene>
<protein>
    <submittedName>
        <fullName evidence="1">Uncharacterized protein</fullName>
    </submittedName>
</protein>
<dbReference type="Gene3D" id="2.60.120.10">
    <property type="entry name" value="Jelly Rolls"/>
    <property type="match status" value="1"/>
</dbReference>
<name>A0ABV5T3H7_9MICO</name>
<dbReference type="InterPro" id="IPR014710">
    <property type="entry name" value="RmlC-like_jellyroll"/>
</dbReference>
<dbReference type="InterPro" id="IPR011051">
    <property type="entry name" value="RmlC_Cupin_sf"/>
</dbReference>
<comment type="caution">
    <text evidence="1">The sequence shown here is derived from an EMBL/GenBank/DDBJ whole genome shotgun (WGS) entry which is preliminary data.</text>
</comment>
<evidence type="ECO:0000313" key="2">
    <source>
        <dbReference type="Proteomes" id="UP001589611"/>
    </source>
</evidence>
<dbReference type="EMBL" id="JBHMBE010000007">
    <property type="protein sequence ID" value="MFB9647173.1"/>
    <property type="molecule type" value="Genomic_DNA"/>
</dbReference>